<accession>A0AA38M2E4</accession>
<evidence type="ECO:0000313" key="1">
    <source>
        <dbReference type="EMBL" id="KAJ3639832.1"/>
    </source>
</evidence>
<sequence length="144" mass="16395">MPAEAVKCRSMLRRPASAFYRSCSRQSMGVRARGWGYTRVTWENVYTDRQQETWSAIPSTPWERVWASSLESLGCPELALRNCHCCYRRSGPETDKNIISTDDHVPNRKLTGAEGCRLPSREVDSAAPPELPEQFAFIQLITRT</sequence>
<comment type="caution">
    <text evidence="1">The sequence shown here is derived from an EMBL/GenBank/DDBJ whole genome shotgun (WGS) entry which is preliminary data.</text>
</comment>
<keyword evidence="2" id="KW-1185">Reference proteome</keyword>
<proteinExistence type="predicted"/>
<dbReference type="AlphaFoldDB" id="A0AA38M2E4"/>
<dbReference type="Proteomes" id="UP001168821">
    <property type="component" value="Unassembled WGS sequence"/>
</dbReference>
<name>A0AA38M2E4_9CUCU</name>
<evidence type="ECO:0000313" key="2">
    <source>
        <dbReference type="Proteomes" id="UP001168821"/>
    </source>
</evidence>
<gene>
    <name evidence="1" type="ORF">Zmor_003168</name>
</gene>
<reference evidence="1" key="1">
    <citation type="journal article" date="2023" name="G3 (Bethesda)">
        <title>Whole genome assemblies of Zophobas morio and Tenebrio molitor.</title>
        <authorList>
            <person name="Kaur S."/>
            <person name="Stinson S.A."/>
            <person name="diCenzo G.C."/>
        </authorList>
    </citation>
    <scope>NUCLEOTIDE SEQUENCE</scope>
    <source>
        <strain evidence="1">QUZm001</strain>
    </source>
</reference>
<organism evidence="1 2">
    <name type="scientific">Zophobas morio</name>
    <dbReference type="NCBI Taxonomy" id="2755281"/>
    <lineage>
        <taxon>Eukaryota</taxon>
        <taxon>Metazoa</taxon>
        <taxon>Ecdysozoa</taxon>
        <taxon>Arthropoda</taxon>
        <taxon>Hexapoda</taxon>
        <taxon>Insecta</taxon>
        <taxon>Pterygota</taxon>
        <taxon>Neoptera</taxon>
        <taxon>Endopterygota</taxon>
        <taxon>Coleoptera</taxon>
        <taxon>Polyphaga</taxon>
        <taxon>Cucujiformia</taxon>
        <taxon>Tenebrionidae</taxon>
        <taxon>Zophobas</taxon>
    </lineage>
</organism>
<dbReference type="EMBL" id="JALNTZ010000010">
    <property type="protein sequence ID" value="KAJ3639832.1"/>
    <property type="molecule type" value="Genomic_DNA"/>
</dbReference>
<protein>
    <submittedName>
        <fullName evidence="1">Uncharacterized protein</fullName>
    </submittedName>
</protein>